<dbReference type="Pfam" id="PF13807">
    <property type="entry name" value="GNVR"/>
    <property type="match status" value="1"/>
</dbReference>
<dbReference type="InterPro" id="IPR032807">
    <property type="entry name" value="GNVR"/>
</dbReference>
<dbReference type="RefSeq" id="WP_247293743.1">
    <property type="nucleotide sequence ID" value="NZ_JAKNRW010000037.1"/>
</dbReference>
<evidence type="ECO:0000256" key="5">
    <source>
        <dbReference type="ARBA" id="ARBA00023136"/>
    </source>
</evidence>
<keyword evidence="3 6" id="KW-0812">Transmembrane</keyword>
<evidence type="ECO:0000256" key="3">
    <source>
        <dbReference type="ARBA" id="ARBA00022692"/>
    </source>
</evidence>
<comment type="caution">
    <text evidence="9">The sequence shown here is derived from an EMBL/GenBank/DDBJ whole genome shotgun (WGS) entry which is preliminary data.</text>
</comment>
<feature type="transmembrane region" description="Helical" evidence="6">
    <location>
        <begin position="28"/>
        <end position="46"/>
    </location>
</feature>
<evidence type="ECO:0000256" key="2">
    <source>
        <dbReference type="ARBA" id="ARBA00022475"/>
    </source>
</evidence>
<dbReference type="PANTHER" id="PTHR32309:SF13">
    <property type="entry name" value="FERRIC ENTEROBACTIN TRANSPORT PROTEIN FEPE"/>
    <property type="match status" value="1"/>
</dbReference>
<protein>
    <submittedName>
        <fullName evidence="9">Wzz/FepE/Etk N-terminal domain-containing protein</fullName>
    </submittedName>
</protein>
<gene>
    <name evidence="9" type="ORF">L9059_26035</name>
</gene>
<dbReference type="Pfam" id="PF02706">
    <property type="entry name" value="Wzz"/>
    <property type="match status" value="1"/>
</dbReference>
<evidence type="ECO:0000259" key="7">
    <source>
        <dbReference type="Pfam" id="PF02706"/>
    </source>
</evidence>
<dbReference type="Gene3D" id="3.30.1890.10">
    <property type="entry name" value="FepE-like"/>
    <property type="match status" value="1"/>
</dbReference>
<feature type="transmembrane region" description="Helical" evidence="6">
    <location>
        <begin position="319"/>
        <end position="341"/>
    </location>
</feature>
<name>A0ABT0F6K9_9PSED</name>
<keyword evidence="10" id="KW-1185">Reference proteome</keyword>
<keyword evidence="2" id="KW-1003">Cell membrane</keyword>
<comment type="subcellular location">
    <subcellularLocation>
        <location evidence="1">Cell membrane</location>
        <topology evidence="1">Multi-pass membrane protein</topology>
    </subcellularLocation>
</comment>
<reference evidence="9 10" key="1">
    <citation type="submission" date="2022-02" db="EMBL/GenBank/DDBJ databases">
        <title>Comparative genomics of the first Antarctic Pseudomonas spp. capable of biotransforming 2,4,6-Trinitrotoluene.</title>
        <authorList>
            <person name="Cabrera M.A."/>
            <person name="Marquez S.L."/>
            <person name="Perez-Donoso J.M."/>
        </authorList>
    </citation>
    <scope>NUCLEOTIDE SEQUENCE [LARGE SCALE GENOMIC DNA]</scope>
    <source>
        <strain evidence="9 10">TNT19</strain>
    </source>
</reference>
<evidence type="ECO:0000313" key="10">
    <source>
        <dbReference type="Proteomes" id="UP001299876"/>
    </source>
</evidence>
<evidence type="ECO:0000256" key="4">
    <source>
        <dbReference type="ARBA" id="ARBA00022989"/>
    </source>
</evidence>
<evidence type="ECO:0000256" key="1">
    <source>
        <dbReference type="ARBA" id="ARBA00004651"/>
    </source>
</evidence>
<feature type="domain" description="Tyrosine-protein kinase G-rich" evidence="8">
    <location>
        <begin position="308"/>
        <end position="338"/>
    </location>
</feature>
<dbReference type="Proteomes" id="UP001299876">
    <property type="component" value="Unassembled WGS sequence"/>
</dbReference>
<evidence type="ECO:0000313" key="9">
    <source>
        <dbReference type="EMBL" id="MCK1793573.1"/>
    </source>
</evidence>
<sequence>MQSSTSQSHSSAEIDIQALVRSVWKRKWVVIGVALVSTLLAAAYAFTAKPIYEAKLFLIPPTQNDIANFNYGRTRDYDLVPLTIKDIYTVFLRILDSESLHREFFNTVYLPSLTEEVRKGSRDALYSRFSKALTVTLPVRDAGDQSAVTVQTTNPELASNWVQLYADRAGVLTKEEIVKNVTTESRVRARNLLQQIKSLRETATQIRQDSITKLQEALRVAEAIGLEKPPIITGNPSVELAGSMDGQIIYMRGSKALKAEIQNLEQRQSDDPFVMNLRELQSKHDFFKNLDVSPSDVWVYRQDGDVNRPDAPIKPKKSLIITLGMILGLMAGVLIAVILYLTNDARIKRAI</sequence>
<proteinExistence type="predicted"/>
<dbReference type="SUPFAM" id="SSF160355">
    <property type="entry name" value="Bacterial polysaccharide co-polymerase-like"/>
    <property type="match status" value="1"/>
</dbReference>
<feature type="domain" description="Polysaccharide chain length determinant N-terminal" evidence="7">
    <location>
        <begin position="13"/>
        <end position="106"/>
    </location>
</feature>
<evidence type="ECO:0000256" key="6">
    <source>
        <dbReference type="SAM" id="Phobius"/>
    </source>
</evidence>
<keyword evidence="4 6" id="KW-1133">Transmembrane helix</keyword>
<dbReference type="EMBL" id="JAKNRW010000037">
    <property type="protein sequence ID" value="MCK1793573.1"/>
    <property type="molecule type" value="Genomic_DNA"/>
</dbReference>
<evidence type="ECO:0000259" key="8">
    <source>
        <dbReference type="Pfam" id="PF13807"/>
    </source>
</evidence>
<dbReference type="InterPro" id="IPR050445">
    <property type="entry name" value="Bact_polysacc_biosynth/exp"/>
</dbReference>
<accession>A0ABT0F6K9</accession>
<dbReference type="PANTHER" id="PTHR32309">
    <property type="entry name" value="TYROSINE-PROTEIN KINASE"/>
    <property type="match status" value="1"/>
</dbReference>
<dbReference type="InterPro" id="IPR003856">
    <property type="entry name" value="LPS_length_determ_N"/>
</dbReference>
<keyword evidence="5 6" id="KW-0472">Membrane</keyword>
<organism evidence="9 10">
    <name type="scientific">Pseudomonas violetae</name>
    <dbReference type="NCBI Taxonomy" id="2915813"/>
    <lineage>
        <taxon>Bacteria</taxon>
        <taxon>Pseudomonadati</taxon>
        <taxon>Pseudomonadota</taxon>
        <taxon>Gammaproteobacteria</taxon>
        <taxon>Pseudomonadales</taxon>
        <taxon>Pseudomonadaceae</taxon>
        <taxon>Pseudomonas</taxon>
    </lineage>
</organism>